<evidence type="ECO:0000313" key="1">
    <source>
        <dbReference type="EMBL" id="GJS69012.1"/>
    </source>
</evidence>
<dbReference type="Proteomes" id="UP001151760">
    <property type="component" value="Unassembled WGS sequence"/>
</dbReference>
<keyword evidence="2" id="KW-1185">Reference proteome</keyword>
<reference evidence="1" key="1">
    <citation type="journal article" date="2022" name="Int. J. Mol. Sci.">
        <title>Draft Genome of Tanacetum Coccineum: Genomic Comparison of Closely Related Tanacetum-Family Plants.</title>
        <authorList>
            <person name="Yamashiro T."/>
            <person name="Shiraishi A."/>
            <person name="Nakayama K."/>
            <person name="Satake H."/>
        </authorList>
    </citation>
    <scope>NUCLEOTIDE SEQUENCE</scope>
</reference>
<gene>
    <name evidence="1" type="ORF">Tco_0701853</name>
</gene>
<dbReference type="EMBL" id="BQNB010009833">
    <property type="protein sequence ID" value="GJS69012.1"/>
    <property type="molecule type" value="Genomic_DNA"/>
</dbReference>
<protein>
    <recommendedName>
        <fullName evidence="3">Homeodomain protein</fullName>
    </recommendedName>
</protein>
<proteinExistence type="predicted"/>
<evidence type="ECO:0008006" key="3">
    <source>
        <dbReference type="Google" id="ProtNLM"/>
    </source>
</evidence>
<reference evidence="1" key="2">
    <citation type="submission" date="2022-01" db="EMBL/GenBank/DDBJ databases">
        <authorList>
            <person name="Yamashiro T."/>
            <person name="Shiraishi A."/>
            <person name="Satake H."/>
            <person name="Nakayama K."/>
        </authorList>
    </citation>
    <scope>NUCLEOTIDE SEQUENCE</scope>
</reference>
<accession>A0ABQ4XW53</accession>
<evidence type="ECO:0000313" key="2">
    <source>
        <dbReference type="Proteomes" id="UP001151760"/>
    </source>
</evidence>
<feature type="non-terminal residue" evidence="1">
    <location>
        <position position="1"/>
    </location>
</feature>
<organism evidence="1 2">
    <name type="scientific">Tanacetum coccineum</name>
    <dbReference type="NCBI Taxonomy" id="301880"/>
    <lineage>
        <taxon>Eukaryota</taxon>
        <taxon>Viridiplantae</taxon>
        <taxon>Streptophyta</taxon>
        <taxon>Embryophyta</taxon>
        <taxon>Tracheophyta</taxon>
        <taxon>Spermatophyta</taxon>
        <taxon>Magnoliopsida</taxon>
        <taxon>eudicotyledons</taxon>
        <taxon>Gunneridae</taxon>
        <taxon>Pentapetalae</taxon>
        <taxon>asterids</taxon>
        <taxon>campanulids</taxon>
        <taxon>Asterales</taxon>
        <taxon>Asteraceae</taxon>
        <taxon>Asteroideae</taxon>
        <taxon>Anthemideae</taxon>
        <taxon>Anthemidinae</taxon>
        <taxon>Tanacetum</taxon>
    </lineage>
</organism>
<comment type="caution">
    <text evidence="1">The sequence shown here is derived from an EMBL/GenBank/DDBJ whole genome shotgun (WGS) entry which is preliminary data.</text>
</comment>
<name>A0ABQ4XW53_9ASTR</name>
<sequence>LNKVVSFEIVFCDLGITPTVTLFWVFQSLCKQGDWFSVAKRGNTKDVYMDEGPSSMKKWKNKFFFIDRKAIPDYLTWRNFHSYVFDDLPIDGYDRNDVAQLCTHLTRLHEINEAVLVRSGLSYVWFNENCDLVFRRKDDNSEMSIYDFMTLLTWENAEWNATAPLVGPSEPDQPRRKIRLRKRASEAGSSTPVVKRAEDVEGTDILDFCTQLEDSFNRLGSPLTCLSHAASSGPSHVGTSNAARASSSGHGVIQKARAEVMHHQLDPLGTLDQSALAHYQEYDDSPEDDFAAASLGEEIDLTLFPLASSPYVMPYPFFDDLDACRKVFDRTITPAELRRTKSLLPLQLSNQMSVLTALLASHGIEMNSRYITLVASKARLPEKRKRKENRELRSLSDTSSEEFKNLMVQLAEAKATTARSSDELARTDAKLSDQALVVGNLKNELALPPWWRGGYAWGVPMLSSKRLLKKFSLGAEAEFNRAVATLPSTNFLFLSKIGCYIVEEAEGALSEVVNIQPNKIVCLTLFPPAPTTSYPAGESFGWTSTPKGFEATYLALDFLPP</sequence>